<accession>A0A127KNG0</accession>
<evidence type="ECO:0000313" key="4">
    <source>
        <dbReference type="EMBL" id="AOO12174.1"/>
    </source>
</evidence>
<protein>
    <submittedName>
        <fullName evidence="1">Uncharacterized protein</fullName>
    </submittedName>
</protein>
<evidence type="ECO:0000313" key="7">
    <source>
        <dbReference type="EMBL" id="AOO12874.1"/>
    </source>
</evidence>
<dbReference type="Proteomes" id="UP000225402">
    <property type="component" value="Segment"/>
</dbReference>
<dbReference type="Proteomes" id="UP000225178">
    <property type="component" value="Segment"/>
</dbReference>
<dbReference type="EMBL" id="KX349295">
    <property type="protein sequence ID" value="AOO12641.1"/>
    <property type="molecule type" value="Genomic_DNA"/>
</dbReference>
<dbReference type="EMBL" id="KX349296">
    <property type="protein sequence ID" value="AOO12874.1"/>
    <property type="molecule type" value="Genomic_DNA"/>
</dbReference>
<evidence type="ECO:0000313" key="1">
    <source>
        <dbReference type="EMBL" id="AMO43468.1"/>
    </source>
</evidence>
<sequence>MNTLNLIKKQIQKASALHDAQISHTTYRGVEYSTRCVEMSSPHGTYCYRGKTYTK</sequence>
<name>A0A127KNG0_9CAUD</name>
<dbReference type="Proteomes" id="UP000223571">
    <property type="component" value="Segment"/>
</dbReference>
<gene>
    <name evidence="2" type="ORF">ES420910_231</name>
    <name evidence="3" type="ORF">Np050604_229</name>
    <name evidence="4" type="ORF">Np200711_232</name>
    <name evidence="5" type="ORF">Np420711_231</name>
    <name evidence="6" type="ORF">Sn080709_229</name>
    <name evidence="7" type="ORF">Sn130910_231</name>
    <name evidence="8" type="ORF">W2100709_230</name>
    <name evidence="1" type="ORF">W270710_229</name>
</gene>
<reference evidence="1 11" key="2">
    <citation type="submission" date="2016-01" db="EMBL/GenBank/DDBJ databases">
        <title>The genomic content and context of auxiliary metabolic genes in marine cyanophages.</title>
        <authorList>
            <person name="Marston M.F."/>
            <person name="Martiny J.B.H."/>
            <person name="Crummett L.T."/>
        </authorList>
    </citation>
    <scope>NUCLEOTIDE SEQUENCE [LARGE SCALE GENOMIC DNA]</scope>
    <source>
        <strain evidence="1">W2_07_0710</strain>
    </source>
</reference>
<dbReference type="Proteomes" id="UP000222561">
    <property type="component" value="Segment"/>
</dbReference>
<dbReference type="EMBL" id="KU594607">
    <property type="protein sequence ID" value="AMO43468.1"/>
    <property type="molecule type" value="Genomic_DNA"/>
</dbReference>
<evidence type="ECO:0000313" key="10">
    <source>
        <dbReference type="Proteomes" id="UP000222561"/>
    </source>
</evidence>
<dbReference type="Proteomes" id="UP000221709">
    <property type="component" value="Segment"/>
</dbReference>
<dbReference type="Proteomes" id="UP000226130">
    <property type="component" value="Segment"/>
</dbReference>
<dbReference type="EMBL" id="KX349297">
    <property type="protein sequence ID" value="AOO13107.1"/>
    <property type="molecule type" value="Genomic_DNA"/>
</dbReference>
<evidence type="ECO:0000313" key="2">
    <source>
        <dbReference type="EMBL" id="AOO11708.1"/>
    </source>
</evidence>
<evidence type="ECO:0000313" key="8">
    <source>
        <dbReference type="EMBL" id="AOO13107.1"/>
    </source>
</evidence>
<evidence type="ECO:0000313" key="3">
    <source>
        <dbReference type="EMBL" id="AOO11940.1"/>
    </source>
</evidence>
<organism evidence="1 11">
    <name type="scientific">Cyanophage S-RIM44</name>
    <dbReference type="NCBI Taxonomy" id="1278485"/>
    <lineage>
        <taxon>Viruses</taxon>
        <taxon>Duplodnaviria</taxon>
        <taxon>Heunggongvirae</taxon>
        <taxon>Uroviricota</taxon>
        <taxon>Caudoviricetes</taxon>
        <taxon>Pantevenvirales</taxon>
        <taxon>Kyanoviridae</taxon>
        <taxon>Vellamovirus</taxon>
        <taxon>Vellamovirus rhodeisland44</taxon>
    </lineage>
</organism>
<evidence type="ECO:0000313" key="9">
    <source>
        <dbReference type="Proteomes" id="UP000221709"/>
    </source>
</evidence>
<keyword evidence="9" id="KW-1185">Reference proteome</keyword>
<evidence type="ECO:0000313" key="5">
    <source>
        <dbReference type="EMBL" id="AOO12409.1"/>
    </source>
</evidence>
<dbReference type="EMBL" id="KX349294">
    <property type="protein sequence ID" value="AOO12409.1"/>
    <property type="molecule type" value="Genomic_DNA"/>
</dbReference>
<evidence type="ECO:0000313" key="6">
    <source>
        <dbReference type="EMBL" id="AOO12641.1"/>
    </source>
</evidence>
<dbReference type="EMBL" id="KX349293">
    <property type="protein sequence ID" value="AOO12174.1"/>
    <property type="molecule type" value="Genomic_DNA"/>
</dbReference>
<reference evidence="9 10" key="1">
    <citation type="journal article" date="2016" name="Environ. Microbiol.">
        <title>Genomic diversification of marine cyanophages into stable ecotypes.</title>
        <authorList>
            <person name="Marston M.F."/>
            <person name="Martiny J.B."/>
        </authorList>
    </citation>
    <scope>NUCLEOTIDE SEQUENCE [LARGE SCALE GENOMIC DNA]</scope>
    <source>
        <strain evidence="2">ES_42_0910</strain>
        <strain evidence="3">Np_05_0604</strain>
        <strain evidence="4">Np_20_0711</strain>
        <strain evidence="5">Np_42_0711</strain>
        <strain evidence="6">Sn_08_0709</strain>
        <strain evidence="7">Sn_13_0910</strain>
        <strain evidence="8">W2_10_0709</strain>
    </source>
</reference>
<evidence type="ECO:0000313" key="11">
    <source>
        <dbReference type="Proteomes" id="UP000225786"/>
    </source>
</evidence>
<dbReference type="Proteomes" id="UP000225786">
    <property type="component" value="Segment"/>
</dbReference>
<dbReference type="EMBL" id="KX349291">
    <property type="protein sequence ID" value="AOO11708.1"/>
    <property type="molecule type" value="Genomic_DNA"/>
</dbReference>
<dbReference type="Proteomes" id="UP000225478">
    <property type="component" value="Segment"/>
</dbReference>
<proteinExistence type="predicted"/>
<dbReference type="EMBL" id="KX349292">
    <property type="protein sequence ID" value="AOO11940.1"/>
    <property type="molecule type" value="Genomic_DNA"/>
</dbReference>